<name>A0AA90SHX6_9ACTN</name>
<dbReference type="AlphaFoldDB" id="A0AA90SHX6"/>
<proteinExistence type="predicted"/>
<dbReference type="Proteomes" id="UP001178281">
    <property type="component" value="Unassembled WGS sequence"/>
</dbReference>
<protein>
    <submittedName>
        <fullName evidence="1">Uncharacterized protein</fullName>
    </submittedName>
</protein>
<dbReference type="EMBL" id="JAUTIX010000006">
    <property type="protein sequence ID" value="MDP0399369.1"/>
    <property type="molecule type" value="Genomic_DNA"/>
</dbReference>
<comment type="caution">
    <text evidence="1">The sequence shown here is derived from an EMBL/GenBank/DDBJ whole genome shotgun (WGS) entry which is preliminary data.</text>
</comment>
<evidence type="ECO:0000313" key="2">
    <source>
        <dbReference type="Proteomes" id="UP001178281"/>
    </source>
</evidence>
<reference evidence="1" key="1">
    <citation type="submission" date="2023-08" db="EMBL/GenBank/DDBJ databases">
        <title>The draft genome of Tsukamurella strandjordii strain 050030.</title>
        <authorList>
            <person name="Zhao F."/>
            <person name="Feng Y."/>
            <person name="Zong Z."/>
        </authorList>
    </citation>
    <scope>NUCLEOTIDE SEQUENCE</scope>
    <source>
        <strain evidence="1">050030</strain>
    </source>
</reference>
<gene>
    <name evidence="1" type="ORF">Q7X28_15700</name>
</gene>
<accession>A0AA90SHX6</accession>
<sequence>MLVTAGGFSWSWAYVHGVLIARWLSTLHGTAQFLAPVEAPSV</sequence>
<dbReference type="RefSeq" id="WP_255585447.1">
    <property type="nucleotide sequence ID" value="NZ_BAAAII010000001.1"/>
</dbReference>
<organism evidence="1 2">
    <name type="scientific">Tsukamurella strandjordii</name>
    <dbReference type="NCBI Taxonomy" id="147577"/>
    <lineage>
        <taxon>Bacteria</taxon>
        <taxon>Bacillati</taxon>
        <taxon>Actinomycetota</taxon>
        <taxon>Actinomycetes</taxon>
        <taxon>Mycobacteriales</taxon>
        <taxon>Tsukamurellaceae</taxon>
        <taxon>Tsukamurella</taxon>
    </lineage>
</organism>
<evidence type="ECO:0000313" key="1">
    <source>
        <dbReference type="EMBL" id="MDP0399369.1"/>
    </source>
</evidence>
<keyword evidence="2" id="KW-1185">Reference proteome</keyword>